<organism evidence="2 3">
    <name type="scientific">Syphacia muris</name>
    <dbReference type="NCBI Taxonomy" id="451379"/>
    <lineage>
        <taxon>Eukaryota</taxon>
        <taxon>Metazoa</taxon>
        <taxon>Ecdysozoa</taxon>
        <taxon>Nematoda</taxon>
        <taxon>Chromadorea</taxon>
        <taxon>Rhabditida</taxon>
        <taxon>Spirurina</taxon>
        <taxon>Oxyuridomorpha</taxon>
        <taxon>Oxyuroidea</taxon>
        <taxon>Oxyuridae</taxon>
        <taxon>Syphacia</taxon>
    </lineage>
</organism>
<accession>A0A0N5AVA4</accession>
<proteinExistence type="predicted"/>
<dbReference type="Proteomes" id="UP000046393">
    <property type="component" value="Unplaced"/>
</dbReference>
<sequence>MQQLYCLCILIALTVGGNTFECYKKDESESKAVAEKCPSGTKYCAQYVGSTAGKITVNIKGCDPLTYRSGNEQVEVNCNEVGANKSKIVAETVCGLVKLEIFCCDTELCNGLIATEPKLHEGSIATEPKPHE</sequence>
<feature type="chain" id="PRO_5005893674" evidence="1">
    <location>
        <begin position="20"/>
        <end position="132"/>
    </location>
</feature>
<dbReference type="AlphaFoldDB" id="A0A0N5AVA4"/>
<feature type="signal peptide" evidence="1">
    <location>
        <begin position="1"/>
        <end position="19"/>
    </location>
</feature>
<dbReference type="SUPFAM" id="SSF57302">
    <property type="entry name" value="Snake toxin-like"/>
    <property type="match status" value="1"/>
</dbReference>
<keyword evidence="1" id="KW-0732">Signal</keyword>
<dbReference type="WBParaSite" id="SMUV_0000881501-mRNA-1">
    <property type="protein sequence ID" value="SMUV_0000881501-mRNA-1"/>
    <property type="gene ID" value="SMUV_0000881501"/>
</dbReference>
<keyword evidence="2" id="KW-1185">Reference proteome</keyword>
<name>A0A0N5AVA4_9BILA</name>
<evidence type="ECO:0000313" key="2">
    <source>
        <dbReference type="Proteomes" id="UP000046393"/>
    </source>
</evidence>
<reference evidence="3" key="1">
    <citation type="submission" date="2017-02" db="UniProtKB">
        <authorList>
            <consortium name="WormBaseParasite"/>
        </authorList>
    </citation>
    <scope>IDENTIFICATION</scope>
</reference>
<dbReference type="InterPro" id="IPR045860">
    <property type="entry name" value="Snake_toxin-like_sf"/>
</dbReference>
<protein>
    <submittedName>
        <fullName evidence="3">Activin_recp domain-containing protein</fullName>
    </submittedName>
</protein>
<evidence type="ECO:0000313" key="3">
    <source>
        <dbReference type="WBParaSite" id="SMUV_0000881501-mRNA-1"/>
    </source>
</evidence>
<evidence type="ECO:0000256" key="1">
    <source>
        <dbReference type="SAM" id="SignalP"/>
    </source>
</evidence>